<keyword evidence="3" id="KW-1185">Reference proteome</keyword>
<accession>A0AAV5S0X1</accession>
<dbReference type="AlphaFoldDB" id="A0AAV5S0X1"/>
<dbReference type="Proteomes" id="UP001377567">
    <property type="component" value="Unassembled WGS sequence"/>
</dbReference>
<gene>
    <name evidence="2" type="ORF">DAKH74_032180</name>
</gene>
<feature type="compositionally biased region" description="Polar residues" evidence="1">
    <location>
        <begin position="1"/>
        <end position="11"/>
    </location>
</feature>
<evidence type="ECO:0000313" key="3">
    <source>
        <dbReference type="Proteomes" id="UP001377567"/>
    </source>
</evidence>
<dbReference type="EMBL" id="BTGD01000009">
    <property type="protein sequence ID" value="GMM56602.1"/>
    <property type="molecule type" value="Genomic_DNA"/>
</dbReference>
<feature type="region of interest" description="Disordered" evidence="1">
    <location>
        <begin position="76"/>
        <end position="127"/>
    </location>
</feature>
<feature type="compositionally biased region" description="Low complexity" evidence="1">
    <location>
        <begin position="78"/>
        <end position="100"/>
    </location>
</feature>
<feature type="region of interest" description="Disordered" evidence="1">
    <location>
        <begin position="1"/>
        <end position="25"/>
    </location>
</feature>
<protein>
    <submittedName>
        <fullName evidence="2">Uncharacterized protein</fullName>
    </submittedName>
</protein>
<proteinExistence type="predicted"/>
<reference evidence="2 3" key="1">
    <citation type="journal article" date="2023" name="Elife">
        <title>Identification of key yeast species and microbe-microbe interactions impacting larval growth of Drosophila in the wild.</title>
        <authorList>
            <person name="Mure A."/>
            <person name="Sugiura Y."/>
            <person name="Maeda R."/>
            <person name="Honda K."/>
            <person name="Sakurai N."/>
            <person name="Takahashi Y."/>
            <person name="Watada M."/>
            <person name="Katoh T."/>
            <person name="Gotoh A."/>
            <person name="Gotoh Y."/>
            <person name="Taniguchi I."/>
            <person name="Nakamura K."/>
            <person name="Hayashi T."/>
            <person name="Katayama T."/>
            <person name="Uemura T."/>
            <person name="Hattori Y."/>
        </authorList>
    </citation>
    <scope>NUCLEOTIDE SEQUENCE [LARGE SCALE GENOMIC DNA]</scope>
    <source>
        <strain evidence="2 3">KH-74</strain>
    </source>
</reference>
<evidence type="ECO:0000256" key="1">
    <source>
        <dbReference type="SAM" id="MobiDB-lite"/>
    </source>
</evidence>
<name>A0AAV5S0X1_MAUHU</name>
<organism evidence="2 3">
    <name type="scientific">Maudiozyma humilis</name>
    <name type="common">Sour dough yeast</name>
    <name type="synonym">Kazachstania humilis</name>
    <dbReference type="NCBI Taxonomy" id="51915"/>
    <lineage>
        <taxon>Eukaryota</taxon>
        <taxon>Fungi</taxon>
        <taxon>Dikarya</taxon>
        <taxon>Ascomycota</taxon>
        <taxon>Saccharomycotina</taxon>
        <taxon>Saccharomycetes</taxon>
        <taxon>Saccharomycetales</taxon>
        <taxon>Saccharomycetaceae</taxon>
        <taxon>Maudiozyma</taxon>
    </lineage>
</organism>
<comment type="caution">
    <text evidence="2">The sequence shown here is derived from an EMBL/GenBank/DDBJ whole genome shotgun (WGS) entry which is preliminary data.</text>
</comment>
<sequence>MNSPSTKQNKAPAQERFYSPNQRNPYMEKLSTVGMRIRQNVDANPLGCGQQAAETGLQTSMYAGLIVPQWKQGVQPVQFPSSSQNSQNSQNSQFLQSQPPMLSKNESELSDIAMEPSQIDRNRKRRY</sequence>
<evidence type="ECO:0000313" key="2">
    <source>
        <dbReference type="EMBL" id="GMM56602.1"/>
    </source>
</evidence>